<dbReference type="Proteomes" id="UP001318860">
    <property type="component" value="Unassembled WGS sequence"/>
</dbReference>
<keyword evidence="3" id="KW-1185">Reference proteome</keyword>
<feature type="compositionally biased region" description="Basic and acidic residues" evidence="1">
    <location>
        <begin position="34"/>
        <end position="45"/>
    </location>
</feature>
<reference evidence="2 3" key="1">
    <citation type="journal article" date="2021" name="Comput. Struct. Biotechnol. J.">
        <title>De novo genome assembly of the potent medicinal plant Rehmannia glutinosa using nanopore technology.</title>
        <authorList>
            <person name="Ma L."/>
            <person name="Dong C."/>
            <person name="Song C."/>
            <person name="Wang X."/>
            <person name="Zheng X."/>
            <person name="Niu Y."/>
            <person name="Chen S."/>
            <person name="Feng W."/>
        </authorList>
    </citation>
    <scope>NUCLEOTIDE SEQUENCE [LARGE SCALE GENOMIC DNA]</scope>
    <source>
        <strain evidence="2">DH-2019</strain>
    </source>
</reference>
<organism evidence="2 3">
    <name type="scientific">Rehmannia glutinosa</name>
    <name type="common">Chinese foxglove</name>
    <dbReference type="NCBI Taxonomy" id="99300"/>
    <lineage>
        <taxon>Eukaryota</taxon>
        <taxon>Viridiplantae</taxon>
        <taxon>Streptophyta</taxon>
        <taxon>Embryophyta</taxon>
        <taxon>Tracheophyta</taxon>
        <taxon>Spermatophyta</taxon>
        <taxon>Magnoliopsida</taxon>
        <taxon>eudicotyledons</taxon>
        <taxon>Gunneridae</taxon>
        <taxon>Pentapetalae</taxon>
        <taxon>asterids</taxon>
        <taxon>lamiids</taxon>
        <taxon>Lamiales</taxon>
        <taxon>Orobanchaceae</taxon>
        <taxon>Rehmannieae</taxon>
        <taxon>Rehmannia</taxon>
    </lineage>
</organism>
<evidence type="ECO:0000256" key="1">
    <source>
        <dbReference type="SAM" id="MobiDB-lite"/>
    </source>
</evidence>
<evidence type="ECO:0000313" key="3">
    <source>
        <dbReference type="Proteomes" id="UP001318860"/>
    </source>
</evidence>
<comment type="caution">
    <text evidence="2">The sequence shown here is derived from an EMBL/GenBank/DDBJ whole genome shotgun (WGS) entry which is preliminary data.</text>
</comment>
<name>A0ABR0UNW3_REHGL</name>
<evidence type="ECO:0000313" key="2">
    <source>
        <dbReference type="EMBL" id="KAK6124307.1"/>
    </source>
</evidence>
<feature type="region of interest" description="Disordered" evidence="1">
    <location>
        <begin position="188"/>
        <end position="207"/>
    </location>
</feature>
<feature type="region of interest" description="Disordered" evidence="1">
    <location>
        <begin position="34"/>
        <end position="102"/>
    </location>
</feature>
<gene>
    <name evidence="2" type="ORF">DH2020_041964</name>
</gene>
<protein>
    <submittedName>
        <fullName evidence="2">Uncharacterized protein</fullName>
    </submittedName>
</protein>
<feature type="compositionally biased region" description="Basic and acidic residues" evidence="1">
    <location>
        <begin position="131"/>
        <end position="148"/>
    </location>
</feature>
<dbReference type="EMBL" id="JABTTQ020002410">
    <property type="protein sequence ID" value="KAK6124307.1"/>
    <property type="molecule type" value="Genomic_DNA"/>
</dbReference>
<feature type="region of interest" description="Disordered" evidence="1">
    <location>
        <begin position="116"/>
        <end position="180"/>
    </location>
</feature>
<proteinExistence type="predicted"/>
<accession>A0ABR0UNW3</accession>
<sequence>MVRGDATPNEVNQEPRRKAERLYELGLMHRCDMTHSDVDPNHEVELNMDGTLVKEKGIPPRGLNMEETPIRTKETTPRGYSPSLQIQDQAQKEVEDPMINMRSSDLEKLIERRMEEKVRKGKAPMVSPPRELPKANEAEIGDEDRRLEDIEEVASRLAPRARPPMANQGELPKAADINELSDQIEQATRKLDNLRRKGAVTSALQKT</sequence>